<dbReference type="PANTHER" id="PTHR30433">
    <property type="entry name" value="CHEMOTAXIS PROTEIN MOTA"/>
    <property type="match status" value="1"/>
</dbReference>
<feature type="domain" description="MotA/TolQ/ExbB proton channel" evidence="8">
    <location>
        <begin position="102"/>
        <end position="219"/>
    </location>
</feature>
<keyword evidence="4 7" id="KW-1133">Transmembrane helix</keyword>
<evidence type="ECO:0000256" key="4">
    <source>
        <dbReference type="ARBA" id="ARBA00022989"/>
    </source>
</evidence>
<evidence type="ECO:0000313" key="10">
    <source>
        <dbReference type="Proteomes" id="UP000714380"/>
    </source>
</evidence>
<protein>
    <submittedName>
        <fullName evidence="9">MotA/TolQ/ExbB proton channel family protein</fullName>
    </submittedName>
</protein>
<dbReference type="RefSeq" id="WP_225672163.1">
    <property type="nucleotide sequence ID" value="NZ_JAEDAH010000019.1"/>
</dbReference>
<name>A0ABS7ZM60_9GAMM</name>
<feature type="transmembrane region" description="Helical" evidence="7">
    <location>
        <begin position="178"/>
        <end position="205"/>
    </location>
</feature>
<organism evidence="9 10">
    <name type="scientific">Thalassolituus marinus</name>
    <dbReference type="NCBI Taxonomy" id="671053"/>
    <lineage>
        <taxon>Bacteria</taxon>
        <taxon>Pseudomonadati</taxon>
        <taxon>Pseudomonadota</taxon>
        <taxon>Gammaproteobacteria</taxon>
        <taxon>Oceanospirillales</taxon>
        <taxon>Oceanospirillaceae</taxon>
        <taxon>Thalassolituus</taxon>
    </lineage>
</organism>
<evidence type="ECO:0000313" key="9">
    <source>
        <dbReference type="EMBL" id="MCA6062801.1"/>
    </source>
</evidence>
<evidence type="ECO:0000256" key="1">
    <source>
        <dbReference type="ARBA" id="ARBA00004651"/>
    </source>
</evidence>
<keyword evidence="10" id="KW-1185">Reference proteome</keyword>
<evidence type="ECO:0000256" key="5">
    <source>
        <dbReference type="ARBA" id="ARBA00023136"/>
    </source>
</evidence>
<evidence type="ECO:0000256" key="2">
    <source>
        <dbReference type="ARBA" id="ARBA00022475"/>
    </source>
</evidence>
<keyword evidence="6" id="KW-0813">Transport</keyword>
<dbReference type="InterPro" id="IPR047055">
    <property type="entry name" value="MotA-like"/>
</dbReference>
<accession>A0ABS7ZM60</accession>
<evidence type="ECO:0000256" key="7">
    <source>
        <dbReference type="SAM" id="Phobius"/>
    </source>
</evidence>
<comment type="subcellular location">
    <subcellularLocation>
        <location evidence="1">Cell membrane</location>
        <topology evidence="1">Multi-pass membrane protein</topology>
    </subcellularLocation>
    <subcellularLocation>
        <location evidence="6">Membrane</location>
        <topology evidence="6">Multi-pass membrane protein</topology>
    </subcellularLocation>
</comment>
<reference evidence="9 10" key="1">
    <citation type="submission" date="2020-12" db="EMBL/GenBank/DDBJ databases">
        <title>Novel Thalassolituus-related marine hydrocarbonoclastic bacteria mediated algae-derived hydrocarbons mineralization in twilight zone of the northern South China Sea.</title>
        <authorList>
            <person name="Dong C."/>
        </authorList>
    </citation>
    <scope>NUCLEOTIDE SEQUENCE [LARGE SCALE GENOMIC DNA]</scope>
    <source>
        <strain evidence="9 10">IMCC1826</strain>
    </source>
</reference>
<feature type="transmembrane region" description="Helical" evidence="7">
    <location>
        <begin position="142"/>
        <end position="166"/>
    </location>
</feature>
<keyword evidence="2" id="KW-1003">Cell membrane</keyword>
<dbReference type="Pfam" id="PF01618">
    <property type="entry name" value="MotA_ExbB"/>
    <property type="match status" value="1"/>
</dbReference>
<keyword evidence="5 7" id="KW-0472">Membrane</keyword>
<comment type="similarity">
    <text evidence="6">Belongs to the exbB/tolQ family.</text>
</comment>
<keyword evidence="3 7" id="KW-0812">Transmembrane</keyword>
<comment type="caution">
    <text evidence="9">The sequence shown here is derived from an EMBL/GenBank/DDBJ whole genome shotgun (WGS) entry which is preliminary data.</text>
</comment>
<feature type="transmembrane region" description="Helical" evidence="7">
    <location>
        <begin position="37"/>
        <end position="56"/>
    </location>
</feature>
<proteinExistence type="inferred from homology"/>
<gene>
    <name evidence="9" type="ORF">I9W95_04185</name>
</gene>
<dbReference type="EMBL" id="JAEDAH010000019">
    <property type="protein sequence ID" value="MCA6062801.1"/>
    <property type="molecule type" value="Genomic_DNA"/>
</dbReference>
<dbReference type="Proteomes" id="UP000714380">
    <property type="component" value="Unassembled WGS sequence"/>
</dbReference>
<dbReference type="PANTHER" id="PTHR30433:SF3">
    <property type="entry name" value="MOTILITY PROTEIN A"/>
    <property type="match status" value="1"/>
</dbReference>
<evidence type="ECO:0000256" key="3">
    <source>
        <dbReference type="ARBA" id="ARBA00022692"/>
    </source>
</evidence>
<dbReference type="InterPro" id="IPR002898">
    <property type="entry name" value="MotA_ExbB_proton_chnl"/>
</dbReference>
<evidence type="ECO:0000259" key="8">
    <source>
        <dbReference type="Pfam" id="PF01618"/>
    </source>
</evidence>
<evidence type="ECO:0000256" key="6">
    <source>
        <dbReference type="RuleBase" id="RU004057"/>
    </source>
</evidence>
<sequence>MDRWALVLTLLAVIAVLTGFSLEGGNLSSLWNGPAALIVFGGGLLATLVQVPVSYLRPLASLLFWLIAPPHYSLDTLISKLLVTGNTLRREGPLALEKVASSETDPLMRKALMLLADGNDSESMEAALLLELKSREQRDEELVSVLDSLAGYLPTLGIVGAVLGLMQVLSSIKEPDALASGIATAFVATFYGVGCANLVVIPLASALRQRLAVRSRYYEAMLLGIVALRSGANPMALRYRLQGMVL</sequence>
<keyword evidence="6" id="KW-0653">Protein transport</keyword>